<dbReference type="InterPro" id="IPR045299">
    <property type="entry name" value="Complex1_LYR_NDUFA6_LYRM6"/>
</dbReference>
<dbReference type="InterPro" id="IPR008011">
    <property type="entry name" value="Complex1_LYR_dom"/>
</dbReference>
<dbReference type="InterPro" id="IPR016488">
    <property type="entry name" value="NADH_Ub_cplx-1_asu_su-6"/>
</dbReference>
<dbReference type="GO" id="GO:0045271">
    <property type="term" value="C:respiratory chain complex I"/>
    <property type="evidence" value="ECO:0007669"/>
    <property type="project" value="InterPro"/>
</dbReference>
<keyword evidence="9" id="KW-0496">Mitochondrion</keyword>
<evidence type="ECO:0000256" key="3">
    <source>
        <dbReference type="ARBA" id="ARBA00011790"/>
    </source>
</evidence>
<dbReference type="AlphaFoldDB" id="A0A6P6XRH9"/>
<gene>
    <name evidence="15" type="primary">LOC113789187</name>
</gene>
<dbReference type="PANTHER" id="PTHR12964">
    <property type="entry name" value="NADH-UBIQUINONE OXIDOREDUCTASE B14 SUBUNIT"/>
    <property type="match status" value="1"/>
</dbReference>
<dbReference type="InParanoid" id="A0A6P6XRH9"/>
<proteinExistence type="inferred from homology"/>
<dbReference type="OMA" id="FWKQTTH"/>
<evidence type="ECO:0000313" key="14">
    <source>
        <dbReference type="Proteomes" id="UP000515146"/>
    </source>
</evidence>
<comment type="subcellular location">
    <subcellularLocation>
        <location evidence="1">Mitochondrion inner membrane</location>
        <topology evidence="1">Peripheral membrane protein</topology>
        <orientation evidence="1">Matrix side</orientation>
    </subcellularLocation>
</comment>
<evidence type="ECO:0000256" key="5">
    <source>
        <dbReference type="ARBA" id="ARBA00022448"/>
    </source>
</evidence>
<dbReference type="RefSeq" id="XP_027194494.1">
    <property type="nucleotide sequence ID" value="XM_027338693.1"/>
</dbReference>
<evidence type="ECO:0000256" key="10">
    <source>
        <dbReference type="ARBA" id="ARBA00023136"/>
    </source>
</evidence>
<evidence type="ECO:0000256" key="9">
    <source>
        <dbReference type="ARBA" id="ARBA00023128"/>
    </source>
</evidence>
<accession>A0A6P6XRH9</accession>
<evidence type="ECO:0000313" key="15">
    <source>
        <dbReference type="RefSeq" id="XP_027194494.1"/>
    </source>
</evidence>
<name>A0A6P6XRH9_DERPT</name>
<dbReference type="GeneID" id="113789187"/>
<dbReference type="GO" id="GO:0006979">
    <property type="term" value="P:response to oxidative stress"/>
    <property type="evidence" value="ECO:0007669"/>
    <property type="project" value="TreeGrafter"/>
</dbReference>
<evidence type="ECO:0000256" key="8">
    <source>
        <dbReference type="ARBA" id="ARBA00022982"/>
    </source>
</evidence>
<dbReference type="KEGG" id="dpte:113789187"/>
<comment type="function">
    <text evidence="13">Accessory subunit of the mitochondrial membrane respiratory chain NADH dehydrogenase (Complex I), that is believed to be not involved in catalysis. Required for proper complex I assembly. Complex I functions in the transfer of electrons from NADH to the respiratory chain. The immediate electron acceptor for the enzyme is believed to be ubiquinone.</text>
</comment>
<reference evidence="15" key="1">
    <citation type="submission" date="2025-08" db="UniProtKB">
        <authorList>
            <consortium name="RefSeq"/>
        </authorList>
    </citation>
    <scope>IDENTIFICATION</scope>
    <source>
        <strain evidence="15">Airmid</strain>
    </source>
</reference>
<dbReference type="CTD" id="36159"/>
<dbReference type="PANTHER" id="PTHR12964:SF0">
    <property type="entry name" value="NADH DEHYDROGENASE [UBIQUINONE] 1 ALPHA SUBCOMPLEX SUBUNIT 6"/>
    <property type="match status" value="1"/>
</dbReference>
<keyword evidence="6" id="KW-0679">Respiratory chain</keyword>
<organism evidence="14 15">
    <name type="scientific">Dermatophagoides pteronyssinus</name>
    <name type="common">European house dust mite</name>
    <dbReference type="NCBI Taxonomy" id="6956"/>
    <lineage>
        <taxon>Eukaryota</taxon>
        <taxon>Metazoa</taxon>
        <taxon>Ecdysozoa</taxon>
        <taxon>Arthropoda</taxon>
        <taxon>Chelicerata</taxon>
        <taxon>Arachnida</taxon>
        <taxon>Acari</taxon>
        <taxon>Acariformes</taxon>
        <taxon>Sarcoptiformes</taxon>
        <taxon>Astigmata</taxon>
        <taxon>Psoroptidia</taxon>
        <taxon>Analgoidea</taxon>
        <taxon>Pyroglyphidae</taxon>
        <taxon>Dermatophagoidinae</taxon>
        <taxon>Dermatophagoides</taxon>
    </lineage>
</organism>
<evidence type="ECO:0000256" key="4">
    <source>
        <dbReference type="ARBA" id="ARBA00016386"/>
    </source>
</evidence>
<dbReference type="Proteomes" id="UP000515146">
    <property type="component" value="Unplaced"/>
</dbReference>
<keyword evidence="8" id="KW-0249">Electron transport</keyword>
<protein>
    <recommendedName>
        <fullName evidence="4">NADH dehydrogenase [ubiquinone] 1 alpha subcomplex subunit 6</fullName>
    </recommendedName>
    <alternativeName>
        <fullName evidence="11">Complex I-B14</fullName>
    </alternativeName>
    <alternativeName>
        <fullName evidence="12">NADH-ubiquinone oxidoreductase B14 subunit</fullName>
    </alternativeName>
</protein>
<dbReference type="Pfam" id="PF05347">
    <property type="entry name" value="Complex1_LYR"/>
    <property type="match status" value="1"/>
</dbReference>
<keyword evidence="5" id="KW-0813">Transport</keyword>
<keyword evidence="14" id="KW-1185">Reference proteome</keyword>
<evidence type="ECO:0000256" key="6">
    <source>
        <dbReference type="ARBA" id="ARBA00022660"/>
    </source>
</evidence>
<keyword evidence="7" id="KW-0999">Mitochondrion inner membrane</keyword>
<comment type="similarity">
    <text evidence="2">Belongs to the complex I LYR family.</text>
</comment>
<evidence type="ECO:0000256" key="13">
    <source>
        <dbReference type="ARBA" id="ARBA00046116"/>
    </source>
</evidence>
<evidence type="ECO:0000256" key="2">
    <source>
        <dbReference type="ARBA" id="ARBA00009508"/>
    </source>
</evidence>
<evidence type="ECO:0000256" key="1">
    <source>
        <dbReference type="ARBA" id="ARBA00004443"/>
    </source>
</evidence>
<dbReference type="PIRSF" id="PIRSF006643">
    <property type="entry name" value="NDUA6"/>
    <property type="match status" value="1"/>
</dbReference>
<dbReference type="CDD" id="cd20266">
    <property type="entry name" value="Complex1_LYR_NDUFA6_LYRM6"/>
    <property type="match status" value="1"/>
</dbReference>
<sequence length="124" mass="14714">MASNQLVKHLGGKVKPVLSLNQTEARRRVLNLYRAWYRQIPYICYEMELPVNDKQMRNKVRELFLANQHITDVRVIDMLVIRGQMELNDTINKFKSHMHVMAYFNEHQNPKDFLSKFLAGHSNE</sequence>
<keyword evidence="10" id="KW-0472">Membrane</keyword>
<evidence type="ECO:0000256" key="12">
    <source>
        <dbReference type="ARBA" id="ARBA00032352"/>
    </source>
</evidence>
<comment type="subunit">
    <text evidence="3">Mammalian complex I is composed of 45 different subunits.</text>
</comment>
<dbReference type="OrthoDB" id="14535at2759"/>
<dbReference type="FunCoup" id="A0A6P6XRH9">
    <property type="interactions" value="1088"/>
</dbReference>
<dbReference type="GO" id="GO:0005743">
    <property type="term" value="C:mitochondrial inner membrane"/>
    <property type="evidence" value="ECO:0007669"/>
    <property type="project" value="UniProtKB-SubCell"/>
</dbReference>
<evidence type="ECO:0000256" key="7">
    <source>
        <dbReference type="ARBA" id="ARBA00022792"/>
    </source>
</evidence>
<evidence type="ECO:0000256" key="11">
    <source>
        <dbReference type="ARBA" id="ARBA00030213"/>
    </source>
</evidence>